<keyword evidence="3" id="KW-1185">Reference proteome</keyword>
<feature type="compositionally biased region" description="Basic and acidic residues" evidence="1">
    <location>
        <begin position="7"/>
        <end position="20"/>
    </location>
</feature>
<accession>D7LJG0</accession>
<dbReference type="Gramene" id="scaffold_400580.1">
    <property type="protein sequence ID" value="scaffold_400580.1"/>
    <property type="gene ID" value="scaffold_400580.1"/>
</dbReference>
<name>D7LJG0_ARALL</name>
<protein>
    <submittedName>
        <fullName evidence="2">Predicted protein</fullName>
    </submittedName>
</protein>
<feature type="region of interest" description="Disordered" evidence="1">
    <location>
        <begin position="1"/>
        <end position="63"/>
    </location>
</feature>
<dbReference type="Proteomes" id="UP000008694">
    <property type="component" value="Unassembled WGS sequence"/>
</dbReference>
<dbReference type="HOGENOM" id="CLU_2888798_0_0_1"/>
<dbReference type="AlphaFoldDB" id="D7LJG0"/>
<evidence type="ECO:0000256" key="1">
    <source>
        <dbReference type="SAM" id="MobiDB-lite"/>
    </source>
</evidence>
<dbReference type="EMBL" id="GL348716">
    <property type="protein sequence ID" value="EFH55063.1"/>
    <property type="molecule type" value="Genomic_DNA"/>
</dbReference>
<gene>
    <name evidence="2" type="ORF">ARALYDRAFT_901079</name>
</gene>
<proteinExistence type="predicted"/>
<sequence>MARVRMKGGDRVYESTEGCREGASNPDPIEASADAAVPREAPTDAVSPTEAPMDAELEVPSVP</sequence>
<organism evidence="3">
    <name type="scientific">Arabidopsis lyrata subsp. lyrata</name>
    <name type="common">Lyre-leaved rock-cress</name>
    <dbReference type="NCBI Taxonomy" id="81972"/>
    <lineage>
        <taxon>Eukaryota</taxon>
        <taxon>Viridiplantae</taxon>
        <taxon>Streptophyta</taxon>
        <taxon>Embryophyta</taxon>
        <taxon>Tracheophyta</taxon>
        <taxon>Spermatophyta</taxon>
        <taxon>Magnoliopsida</taxon>
        <taxon>eudicotyledons</taxon>
        <taxon>Gunneridae</taxon>
        <taxon>Pentapetalae</taxon>
        <taxon>rosids</taxon>
        <taxon>malvids</taxon>
        <taxon>Brassicales</taxon>
        <taxon>Brassicaceae</taxon>
        <taxon>Camelineae</taxon>
        <taxon>Arabidopsis</taxon>
    </lineage>
</organism>
<reference evidence="3" key="1">
    <citation type="journal article" date="2011" name="Nat. Genet.">
        <title>The Arabidopsis lyrata genome sequence and the basis of rapid genome size change.</title>
        <authorList>
            <person name="Hu T.T."/>
            <person name="Pattyn P."/>
            <person name="Bakker E.G."/>
            <person name="Cao J."/>
            <person name="Cheng J.-F."/>
            <person name="Clark R.M."/>
            <person name="Fahlgren N."/>
            <person name="Fawcett J.A."/>
            <person name="Grimwood J."/>
            <person name="Gundlach H."/>
            <person name="Haberer G."/>
            <person name="Hollister J.D."/>
            <person name="Ossowski S."/>
            <person name="Ottilar R.P."/>
            <person name="Salamov A.A."/>
            <person name="Schneeberger K."/>
            <person name="Spannagl M."/>
            <person name="Wang X."/>
            <person name="Yang L."/>
            <person name="Nasrallah M.E."/>
            <person name="Bergelson J."/>
            <person name="Carrington J.C."/>
            <person name="Gaut B.S."/>
            <person name="Schmutz J."/>
            <person name="Mayer K.F.X."/>
            <person name="Van de Peer Y."/>
            <person name="Grigoriev I.V."/>
            <person name="Nordborg M."/>
            <person name="Weigel D."/>
            <person name="Guo Y.-L."/>
        </authorList>
    </citation>
    <scope>NUCLEOTIDE SEQUENCE [LARGE SCALE GENOMIC DNA]</scope>
    <source>
        <strain evidence="3">cv. MN47</strain>
    </source>
</reference>
<evidence type="ECO:0000313" key="3">
    <source>
        <dbReference type="Proteomes" id="UP000008694"/>
    </source>
</evidence>
<evidence type="ECO:0000313" key="2">
    <source>
        <dbReference type="EMBL" id="EFH55063.1"/>
    </source>
</evidence>